<dbReference type="OrthoDB" id="9781780at2"/>
<proteinExistence type="inferred from homology"/>
<feature type="transmembrane region" description="Helical" evidence="6">
    <location>
        <begin position="20"/>
        <end position="42"/>
    </location>
</feature>
<evidence type="ECO:0000313" key="8">
    <source>
        <dbReference type="EMBL" id="SMB87832.1"/>
    </source>
</evidence>
<evidence type="ECO:0000313" key="9">
    <source>
        <dbReference type="Proteomes" id="UP000192368"/>
    </source>
</evidence>
<name>A0A1W1V3D1_PEPAS</name>
<gene>
    <name evidence="8" type="ORF">SAMN00017477_1262</name>
</gene>
<keyword evidence="6" id="KW-0813">Transport</keyword>
<dbReference type="GO" id="GO:0005886">
    <property type="term" value="C:plasma membrane"/>
    <property type="evidence" value="ECO:0007669"/>
    <property type="project" value="UniProtKB-SubCell"/>
</dbReference>
<dbReference type="RefSeq" id="WP_084230821.1">
    <property type="nucleotide sequence ID" value="NZ_FWWR01000009.1"/>
</dbReference>
<feature type="transmembrane region" description="Helical" evidence="6">
    <location>
        <begin position="503"/>
        <end position="528"/>
    </location>
</feature>
<dbReference type="AlphaFoldDB" id="A0A1W1V3D1"/>
<reference evidence="9" key="1">
    <citation type="submission" date="2017-04" db="EMBL/GenBank/DDBJ databases">
        <authorList>
            <person name="Varghese N."/>
            <person name="Submissions S."/>
        </authorList>
    </citation>
    <scope>NUCLEOTIDE SEQUENCE [LARGE SCALE GENOMIC DNA]</scope>
    <source>
        <strain evidence="9">DSM 20463</strain>
    </source>
</reference>
<feature type="transmembrane region" description="Helical" evidence="6">
    <location>
        <begin position="150"/>
        <end position="174"/>
    </location>
</feature>
<protein>
    <submittedName>
        <fullName evidence="8">Putative ABC transport system permease protein</fullName>
    </submittedName>
</protein>
<dbReference type="PIRSF" id="PIRSF018968">
    <property type="entry name" value="ABC_permease_BceB"/>
    <property type="match status" value="1"/>
</dbReference>
<dbReference type="InterPro" id="IPR003838">
    <property type="entry name" value="ABC3_permease_C"/>
</dbReference>
<dbReference type="STRING" id="573058.SAMN00017477_1262"/>
<sequence>MNLYRKLSLEGINKNKSVYIPYILAFSFLVMSFSSLISLATMTGLEKEYGMQTIQYLLEMGTFVLFVFTVQFLYYCDGFLMEKRSEEYGLYGVLGLDKKQILKIVCLDSLIVYAVGLLAGIFASVLFYKLEEQLLLKTIKVSIETGFLPTAFPILVTIAVFTCIELLILLGRAYKIKKLGNLELIKAKRMHKKSSIKIGISALISVGLIGTGYYLALNTKNPLQSLQIFFIATLLVVLGTFVGFGAITEVVIGALKKNKKFYYRPQNFTSISGIVHRIRQNANGLASITIMSCAAIVLLGSAFSIYWSGDKILKGIFPRDIIYSVSHKDYSQQEVKEIKEQIERGLEKGSYKKQDYQKIEYKMKMTEIKGEDILFVDSFNSATTALLVVESENKNLKPDEVVAYSKKDTPDTLNISGKKYKVVEKKKQYENEKALSNMTILGGLVLEVGDLDSFDLGDAKLVEFEMFNVDGDPSLAIKDIKSSLSHDIQITGYTDAKAEFMTIFGALMFVGTFLGFVFIVGTALIIYYKQLQEGYESKENFNIMRRVGMTENEIKKSIKSQVWMVFLLPPAVALVHMIVAFFLINDLFLIIGMTNTMDKATSFGIVFVMYLIIYFTVYKITSKAYYKIISEK</sequence>
<feature type="transmembrane region" description="Helical" evidence="6">
    <location>
        <begin position="195"/>
        <end position="216"/>
    </location>
</feature>
<evidence type="ECO:0000259" key="7">
    <source>
        <dbReference type="Pfam" id="PF02687"/>
    </source>
</evidence>
<feature type="transmembrane region" description="Helical" evidence="6">
    <location>
        <begin position="228"/>
        <end position="255"/>
    </location>
</feature>
<feature type="transmembrane region" description="Helical" evidence="6">
    <location>
        <begin position="285"/>
        <end position="307"/>
    </location>
</feature>
<comment type="similarity">
    <text evidence="6">Belongs to the ABC-4 integral membrane protein family.</text>
</comment>
<dbReference type="EMBL" id="FWWR01000009">
    <property type="protein sequence ID" value="SMB87832.1"/>
    <property type="molecule type" value="Genomic_DNA"/>
</dbReference>
<organism evidence="8 9">
    <name type="scientific">Peptoniphilus asaccharolyticus DSM 20463</name>
    <dbReference type="NCBI Taxonomy" id="573058"/>
    <lineage>
        <taxon>Bacteria</taxon>
        <taxon>Bacillati</taxon>
        <taxon>Bacillota</taxon>
        <taxon>Tissierellia</taxon>
        <taxon>Tissierellales</taxon>
        <taxon>Peptoniphilaceae</taxon>
        <taxon>Peptoniphilus</taxon>
    </lineage>
</organism>
<dbReference type="InterPro" id="IPR027022">
    <property type="entry name" value="ABC_permease_BceB-typ"/>
</dbReference>
<keyword evidence="2 6" id="KW-1003">Cell membrane</keyword>
<keyword evidence="9" id="KW-1185">Reference proteome</keyword>
<feature type="transmembrane region" description="Helical" evidence="6">
    <location>
        <begin position="562"/>
        <end position="584"/>
    </location>
</feature>
<dbReference type="Pfam" id="PF02687">
    <property type="entry name" value="FtsX"/>
    <property type="match status" value="2"/>
</dbReference>
<evidence type="ECO:0000256" key="6">
    <source>
        <dbReference type="PIRNR" id="PIRNR018968"/>
    </source>
</evidence>
<dbReference type="PANTHER" id="PTHR46795:SF3">
    <property type="entry name" value="ABC TRANSPORTER PERMEASE"/>
    <property type="match status" value="1"/>
</dbReference>
<keyword evidence="5 6" id="KW-0472">Membrane</keyword>
<evidence type="ECO:0000256" key="2">
    <source>
        <dbReference type="ARBA" id="ARBA00022475"/>
    </source>
</evidence>
<feature type="transmembrane region" description="Helical" evidence="6">
    <location>
        <begin position="54"/>
        <end position="75"/>
    </location>
</feature>
<keyword evidence="4 6" id="KW-1133">Transmembrane helix</keyword>
<dbReference type="Proteomes" id="UP000192368">
    <property type="component" value="Unassembled WGS sequence"/>
</dbReference>
<feature type="transmembrane region" description="Helical" evidence="6">
    <location>
        <begin position="110"/>
        <end position="130"/>
    </location>
</feature>
<feature type="domain" description="ABC3 transporter permease C-terminal" evidence="7">
    <location>
        <begin position="513"/>
        <end position="620"/>
    </location>
</feature>
<evidence type="ECO:0000256" key="1">
    <source>
        <dbReference type="ARBA" id="ARBA00004651"/>
    </source>
</evidence>
<evidence type="ECO:0000256" key="3">
    <source>
        <dbReference type="ARBA" id="ARBA00022692"/>
    </source>
</evidence>
<comment type="subcellular location">
    <subcellularLocation>
        <location evidence="1 6">Cell membrane</location>
        <topology evidence="1 6">Multi-pass membrane protein</topology>
    </subcellularLocation>
</comment>
<evidence type="ECO:0000256" key="4">
    <source>
        <dbReference type="ARBA" id="ARBA00022989"/>
    </source>
</evidence>
<dbReference type="PANTHER" id="PTHR46795">
    <property type="entry name" value="ABC TRANSPORTER PERMEASE-RELATED-RELATED"/>
    <property type="match status" value="1"/>
</dbReference>
<accession>A0A1W1V3D1</accession>
<feature type="domain" description="ABC3 transporter permease C-terminal" evidence="7">
    <location>
        <begin position="63"/>
        <end position="181"/>
    </location>
</feature>
<feature type="transmembrane region" description="Helical" evidence="6">
    <location>
        <begin position="600"/>
        <end position="618"/>
    </location>
</feature>
<dbReference type="InterPro" id="IPR052536">
    <property type="entry name" value="ABC-4_Integral_Memb_Prot"/>
</dbReference>
<dbReference type="GO" id="GO:0055085">
    <property type="term" value="P:transmembrane transport"/>
    <property type="evidence" value="ECO:0007669"/>
    <property type="project" value="UniProtKB-UniRule"/>
</dbReference>
<keyword evidence="3 6" id="KW-0812">Transmembrane</keyword>
<evidence type="ECO:0000256" key="5">
    <source>
        <dbReference type="ARBA" id="ARBA00023136"/>
    </source>
</evidence>